<dbReference type="Pfam" id="PF00892">
    <property type="entry name" value="EamA"/>
    <property type="match status" value="2"/>
</dbReference>
<feature type="transmembrane region" description="Helical" evidence="6">
    <location>
        <begin position="146"/>
        <end position="165"/>
    </location>
</feature>
<dbReference type="OrthoDB" id="148351at2"/>
<comment type="similarity">
    <text evidence="2">Belongs to the drug/metabolite transporter (DMT) superfamily. 10 TMS drug/metabolite exporter (DME) (TC 2.A.7.3) family.</text>
</comment>
<feature type="domain" description="EamA" evidence="7">
    <location>
        <begin position="8"/>
        <end position="139"/>
    </location>
</feature>
<name>A0A547P8X8_9SPHN</name>
<dbReference type="PANTHER" id="PTHR22911:SF6">
    <property type="entry name" value="SOLUTE CARRIER FAMILY 35 MEMBER G1"/>
    <property type="match status" value="1"/>
</dbReference>
<dbReference type="EMBL" id="VHJK01000001">
    <property type="protein sequence ID" value="TRD10598.1"/>
    <property type="molecule type" value="Genomic_DNA"/>
</dbReference>
<dbReference type="PANTHER" id="PTHR22911">
    <property type="entry name" value="ACYL-MALONYL CONDENSING ENZYME-RELATED"/>
    <property type="match status" value="1"/>
</dbReference>
<feature type="transmembrane region" description="Helical" evidence="6">
    <location>
        <begin position="245"/>
        <end position="264"/>
    </location>
</feature>
<feature type="transmembrane region" description="Helical" evidence="6">
    <location>
        <begin position="270"/>
        <end position="287"/>
    </location>
</feature>
<evidence type="ECO:0000313" key="9">
    <source>
        <dbReference type="Proteomes" id="UP000316343"/>
    </source>
</evidence>
<evidence type="ECO:0000259" key="7">
    <source>
        <dbReference type="Pfam" id="PF00892"/>
    </source>
</evidence>
<dbReference type="RefSeq" id="WP_142786859.1">
    <property type="nucleotide sequence ID" value="NZ_VHJK01000001.1"/>
</dbReference>
<feature type="transmembrane region" description="Helical" evidence="6">
    <location>
        <begin position="123"/>
        <end position="140"/>
    </location>
</feature>
<keyword evidence="5 6" id="KW-0472">Membrane</keyword>
<evidence type="ECO:0000256" key="5">
    <source>
        <dbReference type="ARBA" id="ARBA00023136"/>
    </source>
</evidence>
<evidence type="ECO:0000313" key="8">
    <source>
        <dbReference type="EMBL" id="TRD10598.1"/>
    </source>
</evidence>
<protein>
    <submittedName>
        <fullName evidence="8">DMT family transporter</fullName>
    </submittedName>
</protein>
<dbReference type="AlphaFoldDB" id="A0A547P8X8"/>
<evidence type="ECO:0000256" key="3">
    <source>
        <dbReference type="ARBA" id="ARBA00022692"/>
    </source>
</evidence>
<evidence type="ECO:0000256" key="4">
    <source>
        <dbReference type="ARBA" id="ARBA00022989"/>
    </source>
</evidence>
<dbReference type="SUPFAM" id="SSF103481">
    <property type="entry name" value="Multidrug resistance efflux transporter EmrE"/>
    <property type="match status" value="2"/>
</dbReference>
<keyword evidence="3 6" id="KW-0812">Transmembrane</keyword>
<comment type="subcellular location">
    <subcellularLocation>
        <location evidence="1">Membrane</location>
        <topology evidence="1">Multi-pass membrane protein</topology>
    </subcellularLocation>
</comment>
<feature type="transmembrane region" description="Helical" evidence="6">
    <location>
        <begin position="34"/>
        <end position="55"/>
    </location>
</feature>
<reference evidence="8 9" key="1">
    <citation type="submission" date="2019-06" db="EMBL/GenBank/DDBJ databases">
        <title>Erythrobacter insulae sp. nov., isolated from a tidal flat.</title>
        <authorList>
            <person name="Yoon J.-H."/>
        </authorList>
    </citation>
    <scope>NUCLEOTIDE SEQUENCE [LARGE SCALE GENOMIC DNA]</scope>
    <source>
        <strain evidence="8 9">JBTF-M21</strain>
    </source>
</reference>
<proteinExistence type="inferred from homology"/>
<accession>A0A547P8X8</accession>
<dbReference type="GO" id="GO:0016020">
    <property type="term" value="C:membrane"/>
    <property type="evidence" value="ECO:0007669"/>
    <property type="project" value="UniProtKB-SubCell"/>
</dbReference>
<feature type="transmembrane region" description="Helical" evidence="6">
    <location>
        <begin position="75"/>
        <end position="92"/>
    </location>
</feature>
<dbReference type="InterPro" id="IPR000620">
    <property type="entry name" value="EamA_dom"/>
</dbReference>
<evidence type="ECO:0000256" key="2">
    <source>
        <dbReference type="ARBA" id="ARBA00009853"/>
    </source>
</evidence>
<evidence type="ECO:0000256" key="6">
    <source>
        <dbReference type="SAM" id="Phobius"/>
    </source>
</evidence>
<keyword evidence="9" id="KW-1185">Reference proteome</keyword>
<keyword evidence="4 6" id="KW-1133">Transmembrane helix</keyword>
<gene>
    <name evidence="8" type="ORF">FGU71_01090</name>
</gene>
<comment type="caution">
    <text evidence="8">The sequence shown here is derived from an EMBL/GenBank/DDBJ whole genome shotgun (WGS) entry which is preliminary data.</text>
</comment>
<feature type="transmembrane region" description="Helical" evidence="6">
    <location>
        <begin position="98"/>
        <end position="116"/>
    </location>
</feature>
<feature type="transmembrane region" description="Helical" evidence="6">
    <location>
        <begin position="212"/>
        <end position="233"/>
    </location>
</feature>
<feature type="domain" description="EamA" evidence="7">
    <location>
        <begin position="148"/>
        <end position="282"/>
    </location>
</feature>
<sequence length="304" mass="31972">MTKDERAGLAYAATGFAILSVGDAVVKSMAGEWPPYAVAGLRFTIGAIALSVLLWRREGVEAFRPTNPWLQVARGFCLAMASVAFFSAVYLMPLAEAMAIAFLAPVLTQLLAGLLLGETVRRAVWFVSVVALLGVAIILRPNLSELGWAAFLPLVSACFFALMMVANRASAGQGSALSMQVFIAALCAPVLLVICLGAKFSGIAELDFGWPSWSVVARCTLVAITATTAHWLAYVGTAKAGASQVAPAIYVQMLIAIALGWAVFGDKPDMLTIAGASLIIGSGLYLWRDGLKSSNPIKSGPTTR</sequence>
<feature type="transmembrane region" description="Helical" evidence="6">
    <location>
        <begin position="177"/>
        <end position="200"/>
    </location>
</feature>
<organism evidence="8 9">
    <name type="scientific">Erythrobacter insulae</name>
    <dbReference type="NCBI Taxonomy" id="2584124"/>
    <lineage>
        <taxon>Bacteria</taxon>
        <taxon>Pseudomonadati</taxon>
        <taxon>Pseudomonadota</taxon>
        <taxon>Alphaproteobacteria</taxon>
        <taxon>Sphingomonadales</taxon>
        <taxon>Erythrobacteraceae</taxon>
        <taxon>Erythrobacter/Porphyrobacter group</taxon>
        <taxon>Erythrobacter</taxon>
    </lineage>
</organism>
<dbReference type="Proteomes" id="UP000316343">
    <property type="component" value="Unassembled WGS sequence"/>
</dbReference>
<dbReference type="InterPro" id="IPR037185">
    <property type="entry name" value="EmrE-like"/>
</dbReference>
<evidence type="ECO:0000256" key="1">
    <source>
        <dbReference type="ARBA" id="ARBA00004141"/>
    </source>
</evidence>